<feature type="region of interest" description="Disordered" evidence="1">
    <location>
        <begin position="215"/>
        <end position="234"/>
    </location>
</feature>
<gene>
    <name evidence="2" type="ORF">STCU_10949</name>
</gene>
<proteinExistence type="predicted"/>
<feature type="compositionally biased region" description="Low complexity" evidence="1">
    <location>
        <begin position="142"/>
        <end position="158"/>
    </location>
</feature>
<accession>S9TFK1</accession>
<name>S9TFK1_9TRYP</name>
<comment type="caution">
    <text evidence="2">The sequence shown here is derived from an EMBL/GenBank/DDBJ whole genome shotgun (WGS) entry which is preliminary data.</text>
</comment>
<keyword evidence="3" id="KW-1185">Reference proteome</keyword>
<organism evidence="2 3">
    <name type="scientific">Strigomonas culicis</name>
    <dbReference type="NCBI Taxonomy" id="28005"/>
    <lineage>
        <taxon>Eukaryota</taxon>
        <taxon>Discoba</taxon>
        <taxon>Euglenozoa</taxon>
        <taxon>Kinetoplastea</taxon>
        <taxon>Metakinetoplastina</taxon>
        <taxon>Trypanosomatida</taxon>
        <taxon>Trypanosomatidae</taxon>
        <taxon>Strigomonadinae</taxon>
        <taxon>Strigomonas</taxon>
    </lineage>
</organism>
<evidence type="ECO:0000313" key="3">
    <source>
        <dbReference type="Proteomes" id="UP000015354"/>
    </source>
</evidence>
<feature type="region of interest" description="Disordered" evidence="1">
    <location>
        <begin position="68"/>
        <end position="89"/>
    </location>
</feature>
<dbReference type="EMBL" id="ATMH01010845">
    <property type="protein sequence ID" value="EPY16852.1"/>
    <property type="molecule type" value="Genomic_DNA"/>
</dbReference>
<dbReference type="AlphaFoldDB" id="S9TFK1"/>
<sequence length="310" mass="32754">MDDSGSRRRHPSTVASLYHTPDAACVDTAGAATTRHRRVAQAVDHSSALLSEWESLTAAFGQQVAALTRSRRPVPEEAADKTSARGGQTHHPADCFCYIADILKLSTTSPCSQSVSGRGSAGYAALSTSSHERQAARGCQQTASTSTSAAARTGLSSSEPCLARHGGAEAAPPPLSASPATSLLVEDPPTYSAPPPRRPHPRDFSMAETRSWQLKKYHQPRASPLPPTARRGSHYSLRDGLLSGAHAAEGPSLGMAEHVVRSNGCVGGQVAAPVLCWRLAEEESAARLRILYDGFDGLAALHGRYYRLVG</sequence>
<dbReference type="Proteomes" id="UP000015354">
    <property type="component" value="Unassembled WGS sequence"/>
</dbReference>
<feature type="compositionally biased region" description="Basic and acidic residues" evidence="1">
    <location>
        <begin position="73"/>
        <end position="83"/>
    </location>
</feature>
<reference evidence="2 3" key="1">
    <citation type="journal article" date="2013" name="PLoS ONE">
        <title>Predicting the Proteins of Angomonas deanei, Strigomonas culicis and Their Respective Endosymbionts Reveals New Aspects of the Trypanosomatidae Family.</title>
        <authorList>
            <person name="Motta M.C."/>
            <person name="Martins A.C."/>
            <person name="de Souza S.S."/>
            <person name="Catta-Preta C.M."/>
            <person name="Silva R."/>
            <person name="Klein C.C."/>
            <person name="de Almeida L.G."/>
            <person name="de Lima Cunha O."/>
            <person name="Ciapina L.P."/>
            <person name="Brocchi M."/>
            <person name="Colabardini A.C."/>
            <person name="de Araujo Lima B."/>
            <person name="Machado C.R."/>
            <person name="de Almeida Soares C.M."/>
            <person name="Probst C.M."/>
            <person name="de Menezes C.B."/>
            <person name="Thompson C.E."/>
            <person name="Bartholomeu D.C."/>
            <person name="Gradia D.F."/>
            <person name="Pavoni D.P."/>
            <person name="Grisard E.C."/>
            <person name="Fantinatti-Garboggini F."/>
            <person name="Marchini F.K."/>
            <person name="Rodrigues-Luiz G.F."/>
            <person name="Wagner G."/>
            <person name="Goldman G.H."/>
            <person name="Fietto J.L."/>
            <person name="Elias M.C."/>
            <person name="Goldman M.H."/>
            <person name="Sagot M.F."/>
            <person name="Pereira M."/>
            <person name="Stoco P.H."/>
            <person name="de Mendonca-Neto R.P."/>
            <person name="Teixeira S.M."/>
            <person name="Maciel T.E."/>
            <person name="de Oliveira Mendes T.A."/>
            <person name="Urmenyi T.P."/>
            <person name="de Souza W."/>
            <person name="Schenkman S."/>
            <person name="de Vasconcelos A.T."/>
        </authorList>
    </citation>
    <scope>NUCLEOTIDE SEQUENCE [LARGE SCALE GENOMIC DNA]</scope>
</reference>
<evidence type="ECO:0000256" key="1">
    <source>
        <dbReference type="SAM" id="MobiDB-lite"/>
    </source>
</evidence>
<feature type="compositionally biased region" description="Low complexity" evidence="1">
    <location>
        <begin position="177"/>
        <end position="190"/>
    </location>
</feature>
<feature type="region of interest" description="Disordered" evidence="1">
    <location>
        <begin position="110"/>
        <end position="129"/>
    </location>
</feature>
<protein>
    <submittedName>
        <fullName evidence="2">Uncharacterized protein</fullName>
    </submittedName>
</protein>
<feature type="region of interest" description="Disordered" evidence="1">
    <location>
        <begin position="134"/>
        <end position="204"/>
    </location>
</feature>
<evidence type="ECO:0000313" key="2">
    <source>
        <dbReference type="EMBL" id="EPY16852.1"/>
    </source>
</evidence>